<dbReference type="AlphaFoldDB" id="A0A146L7H7"/>
<proteinExistence type="predicted"/>
<reference evidence="2" key="1">
    <citation type="journal article" date="2016" name="Gigascience">
        <title>De novo construction of an expanded transcriptome assembly for the western tarnished plant bug, Lygus hesperus.</title>
        <authorList>
            <person name="Tassone E.E."/>
            <person name="Geib S.M."/>
            <person name="Hall B."/>
            <person name="Fabrick J.A."/>
            <person name="Brent C.S."/>
            <person name="Hull J.J."/>
        </authorList>
    </citation>
    <scope>NUCLEOTIDE SEQUENCE</scope>
</reference>
<dbReference type="EMBL" id="GDHC01015084">
    <property type="protein sequence ID" value="JAQ03545.1"/>
    <property type="molecule type" value="Transcribed_RNA"/>
</dbReference>
<keyword evidence="1" id="KW-0732">Signal</keyword>
<feature type="chain" id="PRO_5007526958" evidence="1">
    <location>
        <begin position="26"/>
        <end position="222"/>
    </location>
</feature>
<name>A0A146L7H7_LYGHE</name>
<feature type="non-terminal residue" evidence="2">
    <location>
        <position position="1"/>
    </location>
</feature>
<protein>
    <submittedName>
        <fullName evidence="2">Tachykinin</fullName>
    </submittedName>
</protein>
<organism evidence="2">
    <name type="scientific">Lygus hesperus</name>
    <name type="common">Western plant bug</name>
    <dbReference type="NCBI Taxonomy" id="30085"/>
    <lineage>
        <taxon>Eukaryota</taxon>
        <taxon>Metazoa</taxon>
        <taxon>Ecdysozoa</taxon>
        <taxon>Arthropoda</taxon>
        <taxon>Hexapoda</taxon>
        <taxon>Insecta</taxon>
        <taxon>Pterygota</taxon>
        <taxon>Neoptera</taxon>
        <taxon>Paraneoptera</taxon>
        <taxon>Hemiptera</taxon>
        <taxon>Heteroptera</taxon>
        <taxon>Panheteroptera</taxon>
        <taxon>Cimicomorpha</taxon>
        <taxon>Miridae</taxon>
        <taxon>Mirini</taxon>
        <taxon>Lygus</taxon>
    </lineage>
</organism>
<evidence type="ECO:0000256" key="1">
    <source>
        <dbReference type="SAM" id="SignalP"/>
    </source>
</evidence>
<evidence type="ECO:0000313" key="2">
    <source>
        <dbReference type="EMBL" id="JAQ03545.1"/>
    </source>
</evidence>
<feature type="signal peptide" evidence="1">
    <location>
        <begin position="1"/>
        <end position="25"/>
    </location>
</feature>
<sequence length="222" mass="24640">RRRQGMRMSLESSVVLACLVAVCLCQERHPMDFIGSQVKMDGQPPAPDIEEFKRAPAMGFQGMRGKKDDGLATLSDADFDIEEFKRAPVMGFQGMRGKKAPQMGFSAMRGKKEDYGFWAGEEDHPGFYDPRGKKAPSGFFGMRGKKVPSAFFGMRGKKGPSGFMGVRGKKDGADDLDALMQIIRESASRQEMEDMLASRVRRFAVPTGLANPYQRPNDLELV</sequence>
<accession>A0A146L7H7</accession>
<gene>
    <name evidence="2" type="primary">Atk_2</name>
    <name evidence="2" type="ORF">g.45472</name>
</gene>